<protein>
    <submittedName>
        <fullName evidence="6">SAM-dependent methyltransferase</fullName>
    </submittedName>
</protein>
<name>A0A850PYJ3_9MYCO</name>
<dbReference type="Gene3D" id="3.40.50.150">
    <property type="entry name" value="Vaccinia Virus protein VP39"/>
    <property type="match status" value="1"/>
</dbReference>
<dbReference type="PANTHER" id="PTHR44942:SF4">
    <property type="entry name" value="METHYLTRANSFERASE TYPE 11 DOMAIN-CONTAINING PROTEIN"/>
    <property type="match status" value="1"/>
</dbReference>
<gene>
    <name evidence="6" type="ORF">HLY00_3244</name>
</gene>
<evidence type="ECO:0000259" key="5">
    <source>
        <dbReference type="Pfam" id="PF08241"/>
    </source>
</evidence>
<comment type="caution">
    <text evidence="6">The sequence shown here is derived from an EMBL/GenBank/DDBJ whole genome shotgun (WGS) entry which is preliminary data.</text>
</comment>
<dbReference type="Proteomes" id="UP000570517">
    <property type="component" value="Unassembled WGS sequence"/>
</dbReference>
<dbReference type="InterPro" id="IPR051052">
    <property type="entry name" value="Diverse_substrate_MTase"/>
</dbReference>
<keyword evidence="4" id="KW-0812">Transmembrane</keyword>
<feature type="domain" description="Methyltransferase type 11" evidence="5">
    <location>
        <begin position="55"/>
        <end position="148"/>
    </location>
</feature>
<organism evidence="6 7">
    <name type="scientific">Mycolicibacterium hippocampi</name>
    <dbReference type="NCBI Taxonomy" id="659824"/>
    <lineage>
        <taxon>Bacteria</taxon>
        <taxon>Bacillati</taxon>
        <taxon>Actinomycetota</taxon>
        <taxon>Actinomycetes</taxon>
        <taxon>Mycobacteriales</taxon>
        <taxon>Mycobacteriaceae</taxon>
        <taxon>Mycolicibacterium</taxon>
    </lineage>
</organism>
<accession>A0A850PYJ3</accession>
<keyword evidence="4" id="KW-0472">Membrane</keyword>
<dbReference type="PANTHER" id="PTHR44942">
    <property type="entry name" value="METHYLTRANSF_11 DOMAIN-CONTAINING PROTEIN"/>
    <property type="match status" value="1"/>
</dbReference>
<comment type="similarity">
    <text evidence="1">Belongs to the methyltransferase superfamily.</text>
</comment>
<feature type="transmembrane region" description="Helical" evidence="4">
    <location>
        <begin position="16"/>
        <end position="34"/>
    </location>
</feature>
<evidence type="ECO:0000313" key="7">
    <source>
        <dbReference type="Proteomes" id="UP000570517"/>
    </source>
</evidence>
<dbReference type="Pfam" id="PF08241">
    <property type="entry name" value="Methyltransf_11"/>
    <property type="match status" value="1"/>
</dbReference>
<evidence type="ECO:0000256" key="3">
    <source>
        <dbReference type="ARBA" id="ARBA00022679"/>
    </source>
</evidence>
<keyword evidence="2 6" id="KW-0489">Methyltransferase</keyword>
<proteinExistence type="inferred from homology"/>
<keyword evidence="4" id="KW-1133">Transmembrane helix</keyword>
<sequence length="206" mass="21548">MSDESSPMPVNHHGDHPGFAGITGTLFGLVFLLTGRRNARLAADLAQVSAADHVVDIGCGPGTAARVAARRGAHVTGIDPSAPLLRLARAVTRRRTAVTWAEGSAEDLPLADGSASVIWALSTVHHWRDVGTGLAQVHRVLAPGGRLLAVERRSPPDATGFASHGWTAQQAESFAALCRTAGLVDLRVRCHGAGRAEVWTVSGVRP</sequence>
<dbReference type="RefSeq" id="WP_178362307.1">
    <property type="nucleotide sequence ID" value="NZ_JABFYL010000050.1"/>
</dbReference>
<reference evidence="6 7" key="1">
    <citation type="submission" date="2020-05" db="EMBL/GenBank/DDBJ databases">
        <title>Draft genome sequence of Mycobacterium hippocampi DL, isolated from European seabass, Dicentrarchus labrax, reared in fish farms.</title>
        <authorList>
            <person name="Stathopoulou P."/>
            <person name="Asimakis E."/>
            <person name="Tzokas K."/>
            <person name="Batargias C."/>
            <person name="Tsiamis G."/>
        </authorList>
    </citation>
    <scope>NUCLEOTIDE SEQUENCE [LARGE SCALE GENOMIC DNA]</scope>
    <source>
        <strain evidence="6 7">DL</strain>
    </source>
</reference>
<dbReference type="GO" id="GO:0008757">
    <property type="term" value="F:S-adenosylmethionine-dependent methyltransferase activity"/>
    <property type="evidence" value="ECO:0007669"/>
    <property type="project" value="InterPro"/>
</dbReference>
<evidence type="ECO:0000256" key="1">
    <source>
        <dbReference type="ARBA" id="ARBA00008361"/>
    </source>
</evidence>
<dbReference type="CDD" id="cd02440">
    <property type="entry name" value="AdoMet_MTases"/>
    <property type="match status" value="1"/>
</dbReference>
<evidence type="ECO:0000256" key="2">
    <source>
        <dbReference type="ARBA" id="ARBA00022603"/>
    </source>
</evidence>
<keyword evidence="7" id="KW-1185">Reference proteome</keyword>
<dbReference type="GO" id="GO:0032259">
    <property type="term" value="P:methylation"/>
    <property type="evidence" value="ECO:0007669"/>
    <property type="project" value="UniProtKB-KW"/>
</dbReference>
<dbReference type="SUPFAM" id="SSF53335">
    <property type="entry name" value="S-adenosyl-L-methionine-dependent methyltransferases"/>
    <property type="match status" value="1"/>
</dbReference>
<evidence type="ECO:0000256" key="4">
    <source>
        <dbReference type="SAM" id="Phobius"/>
    </source>
</evidence>
<dbReference type="AlphaFoldDB" id="A0A850PYJ3"/>
<dbReference type="EMBL" id="JABFYL010000050">
    <property type="protein sequence ID" value="NVN54147.1"/>
    <property type="molecule type" value="Genomic_DNA"/>
</dbReference>
<keyword evidence="3 6" id="KW-0808">Transferase</keyword>
<dbReference type="InterPro" id="IPR029063">
    <property type="entry name" value="SAM-dependent_MTases_sf"/>
</dbReference>
<dbReference type="InterPro" id="IPR013216">
    <property type="entry name" value="Methyltransf_11"/>
</dbReference>
<evidence type="ECO:0000313" key="6">
    <source>
        <dbReference type="EMBL" id="NVN54147.1"/>
    </source>
</evidence>